<evidence type="ECO:0000256" key="1">
    <source>
        <dbReference type="ARBA" id="ARBA00000900"/>
    </source>
</evidence>
<dbReference type="InterPro" id="IPR050143">
    <property type="entry name" value="TRIM/RBCC"/>
</dbReference>
<keyword evidence="8" id="KW-0963">Cytoplasm</keyword>
<evidence type="ECO:0000256" key="17">
    <source>
        <dbReference type="ARBA" id="ARBA00023054"/>
    </source>
</evidence>
<dbReference type="GO" id="GO:0005737">
    <property type="term" value="C:cytoplasm"/>
    <property type="evidence" value="ECO:0007669"/>
    <property type="project" value="UniProtKB-SubCell"/>
</dbReference>
<dbReference type="SMART" id="SM00589">
    <property type="entry name" value="PRY"/>
    <property type="match status" value="2"/>
</dbReference>
<dbReference type="EC" id="2.3.2.27" evidence="7"/>
<dbReference type="GO" id="GO:0005634">
    <property type="term" value="C:nucleus"/>
    <property type="evidence" value="ECO:0007669"/>
    <property type="project" value="UniProtKB-SubCell"/>
</dbReference>
<dbReference type="PROSITE" id="PS50119">
    <property type="entry name" value="ZF_BBOX"/>
    <property type="match status" value="3"/>
</dbReference>
<evidence type="ECO:0000259" key="23">
    <source>
        <dbReference type="PROSITE" id="PS50089"/>
    </source>
</evidence>
<evidence type="ECO:0000259" key="25">
    <source>
        <dbReference type="PROSITE" id="PS50188"/>
    </source>
</evidence>
<feature type="domain" description="B box-type" evidence="24">
    <location>
        <begin position="395"/>
        <end position="436"/>
    </location>
</feature>
<evidence type="ECO:0000256" key="22">
    <source>
        <dbReference type="SAM" id="MobiDB-lite"/>
    </source>
</evidence>
<evidence type="ECO:0000256" key="18">
    <source>
        <dbReference type="ARBA" id="ARBA00023242"/>
    </source>
</evidence>
<feature type="region of interest" description="Disordered" evidence="22">
    <location>
        <begin position="970"/>
        <end position="1002"/>
    </location>
</feature>
<dbReference type="InterPro" id="IPR003877">
    <property type="entry name" value="SPRY_dom"/>
</dbReference>
<dbReference type="Gene3D" id="2.60.120.920">
    <property type="match status" value="2"/>
</dbReference>
<dbReference type="Proteomes" id="UP000504612">
    <property type="component" value="Unplaced"/>
</dbReference>
<dbReference type="InterPro" id="IPR013083">
    <property type="entry name" value="Znf_RING/FYVE/PHD"/>
</dbReference>
<evidence type="ECO:0000256" key="5">
    <source>
        <dbReference type="ARBA" id="ARBA00008518"/>
    </source>
</evidence>
<dbReference type="SMART" id="SM00449">
    <property type="entry name" value="SPRY"/>
    <property type="match status" value="1"/>
</dbReference>
<feature type="domain" description="B box-type" evidence="24">
    <location>
        <begin position="92"/>
        <end position="133"/>
    </location>
</feature>
<accession>A0A6J1VI16</accession>
<dbReference type="PRINTS" id="PR01407">
    <property type="entry name" value="BUTYPHLNCDUF"/>
</dbReference>
<keyword evidence="11" id="KW-0528">Neurotoxin</keyword>
<dbReference type="Pfam" id="PF00643">
    <property type="entry name" value="zf-B_box"/>
    <property type="match status" value="3"/>
</dbReference>
<dbReference type="InterPro" id="IPR000315">
    <property type="entry name" value="Znf_B-box"/>
</dbReference>
<dbReference type="SMART" id="SM00336">
    <property type="entry name" value="BBOX"/>
    <property type="match status" value="3"/>
</dbReference>
<evidence type="ECO:0000256" key="6">
    <source>
        <dbReference type="ARBA" id="ARBA00009651"/>
    </source>
</evidence>
<comment type="function">
    <text evidence="19">Neurotoxin that produces dose-dependent hypolocomotion and hyperalgesia in mice. May directly act on the central nervous system, as it is 6500-fold more potent when administered intracerebroventricularly than intraperitoneal.</text>
</comment>
<feature type="domain" description="B box-type" evidence="24">
    <location>
        <begin position="1255"/>
        <end position="1296"/>
    </location>
</feature>
<evidence type="ECO:0000256" key="10">
    <source>
        <dbReference type="ARBA" id="ARBA00022679"/>
    </source>
</evidence>
<keyword evidence="9" id="KW-0597">Phosphoprotein</keyword>
<keyword evidence="14" id="KW-0833">Ubl conjugation pathway</keyword>
<evidence type="ECO:0000256" key="8">
    <source>
        <dbReference type="ARBA" id="ARBA00022490"/>
    </source>
</evidence>
<evidence type="ECO:0000256" key="7">
    <source>
        <dbReference type="ARBA" id="ARBA00012483"/>
    </source>
</evidence>
<dbReference type="PROSITE" id="PS50188">
    <property type="entry name" value="B302_SPRY"/>
    <property type="match status" value="1"/>
</dbReference>
<evidence type="ECO:0000256" key="15">
    <source>
        <dbReference type="ARBA" id="ARBA00022833"/>
    </source>
</evidence>
<dbReference type="Pfam" id="PF13765">
    <property type="entry name" value="PRY"/>
    <property type="match status" value="2"/>
</dbReference>
<keyword evidence="10" id="KW-0808">Transferase</keyword>
<evidence type="ECO:0000256" key="20">
    <source>
        <dbReference type="PROSITE-ProRule" id="PRU00024"/>
    </source>
</evidence>
<dbReference type="SUPFAM" id="SSF57845">
    <property type="entry name" value="B-box zinc-binding domain"/>
    <property type="match status" value="3"/>
</dbReference>
<comment type="similarity">
    <text evidence="6">Belongs to the ohanin/vespryn family.</text>
</comment>
<dbReference type="InterPro" id="IPR013320">
    <property type="entry name" value="ConA-like_dom_sf"/>
</dbReference>
<dbReference type="PROSITE" id="PS00518">
    <property type="entry name" value="ZF_RING_1"/>
    <property type="match status" value="2"/>
</dbReference>
<dbReference type="SUPFAM" id="SSF57850">
    <property type="entry name" value="RING/U-box"/>
    <property type="match status" value="2"/>
</dbReference>
<feature type="compositionally biased region" description="Basic residues" evidence="22">
    <location>
        <begin position="912"/>
        <end position="926"/>
    </location>
</feature>
<comment type="pathway">
    <text evidence="4">Protein modification; protein ubiquitination.</text>
</comment>
<protein>
    <recommendedName>
        <fullName evidence="7">RING-type E3 ubiquitin transferase</fullName>
        <ecNumber evidence="7">2.3.2.27</ecNumber>
    </recommendedName>
</protein>
<dbReference type="SUPFAM" id="SSF49899">
    <property type="entry name" value="Concanavalin A-like lectins/glucanases"/>
    <property type="match status" value="2"/>
</dbReference>
<feature type="region of interest" description="Disordered" evidence="22">
    <location>
        <begin position="1061"/>
        <end position="1138"/>
    </location>
</feature>
<feature type="region of interest" description="Disordered" evidence="22">
    <location>
        <begin position="828"/>
        <end position="850"/>
    </location>
</feature>
<name>A0A6J1VI16_9SAUR</name>
<feature type="region of interest" description="Disordered" evidence="22">
    <location>
        <begin position="909"/>
        <end position="953"/>
    </location>
</feature>
<reference evidence="27" key="1">
    <citation type="submission" date="2025-08" db="UniProtKB">
        <authorList>
            <consortium name="RefSeq"/>
        </authorList>
    </citation>
    <scope>IDENTIFICATION</scope>
</reference>
<keyword evidence="15" id="KW-0862">Zinc</keyword>
<sequence>MSTEELTRRLKEELICSICLDRFHDPVSIHCGHTFCQACIIKHWDFMNKKHFHCPKCRATSRKRILKPNRELGNIARIVPNLDKKTKEKEKKKEKVCQRHQEPLKLFCKNDQMAICVVCDKSEEHKDHTVFPVEQEFQDQLIFLKKKREKLLKFQAMNAARNTEAMNTIGAGIQKTSLAFKEIFQSLEEQKQLLLAQWHSLQTAVKEQEVHNATISEEISCLDSLITMAEERWPTLELEFLQEMQTASVRLKQKKFQELDDLLPEMEKQLAYQTRQNEVVTSTLWKFEDVLTSVRKKEDSSSPIAKKRKSEDQAADDAFDYSPESGMHSSPSQQPDQKAPVGDNLSEDPKCWLLLVRTMGDLGKPSSRVQNSPEQRTSESKVSEGLHLQAIEGLWGEALCEKHREPLKVFCWEDCAFICLVCAKSQKHRAHLVRPVEEAAQDYKKDIQIKLHNLKLWRMDVERSNQTQEKQMAVYLEDIEAERRKIAQAFQQLRSFLEEQENGFLAKLSDLEKQQDESITRLSNNISFLNDLICDLEKHCQRPAGEFLQDLKETLSRYEKGALLCFQETPVNLEKDLRAISQQSDLLMENFNFSPVSVTLDPRTANPHLFLSLDQKTVTHQDHTQALPDNPERFDAEFFVLGCESFCSGKHSWVVDINWELCRKPLPQMAHLYGFSPVWIRQCLMSTEPSLKHLPQSEQTSSQELTGLHAQARLPVLADFQSRGGSKPQRRNADAHLTFRPNSCGLLCCPEKHGGKCSLESEETGCPLGSVVLRWPLGTHYGIALCGDGRRPTWKRRGCQNRFGLPLGSFKARVLGLPPSCGPRKLNGGGRQISHAKRSPARSLGTPTKRHRTIERGARGGLERLSGFPFQFRCERAGEGESGSLVEFGWSRGGGLSVSLAPAVVTLEGERARRRRKRKRRRRRARALGGAGRRPRSTGRFRSWPSGLRGPKRSGRVRRLLLPGIFGEGTSRRRASREGSGSPGRAEESTRPVGAPSPPRRSGLMAAAVAAGGSGGPLNPVATLHEEAVCAICLDYFVDPVSIGCGHNFCRVCITQLWGSRDEEDDDPGASGSEGADYEDDGGIDDLGPEEDGDYDDNDLEDNDYLDDGDMGDEEEEDDVSRDEYDDEDEDGWDDDDREYWDQDIWNASMGSDLFFDNYDEDEEVMDEEPEEMAEYTVPATPPTPQRQPFTCPQCRKTFPHRNFRPNLQLANMVQIIRQMHPQPLKPVISSAHVVEMAAAGDSSGVPSTLAASHAPRALCEKHQEPLKLFCEADEEPICVVCRESRTHKHHSVMPLEEVVQEYKAKLQGHLDPLKRKLESVLKQKSNEEEKITDIRNKMKLDMKEFESDFERLHQFLVGEQAMLLHQLEDRYEIVVASQSSNISHLEEQGAALSRLIAEAEDKSKQDGLQMLKDFKGTLVRCENITFQDPEMVPVDTGKKYRNYFLIDVLMRKMEKVFNKAPQADLTLDPETAHPRLTLSSDSRSVRLGERWRDLPDNPKRFDSDYCVLAVQGFMYGRHYWEVEVGGRRGWAVGAARESARRKEKSSSGSHQKREIWCVGTNGKKYQALTTTEQTCLSPAEKLRRFCVYLDYERGQLGFYNAENMAHIHTFNASFRERIFPFFRILSKGTRIKICN</sequence>
<dbReference type="InterPro" id="IPR001870">
    <property type="entry name" value="B30.2/SPRY"/>
</dbReference>
<evidence type="ECO:0000313" key="27">
    <source>
        <dbReference type="RefSeq" id="XP_026542731.1"/>
    </source>
</evidence>
<dbReference type="Pfam" id="PF00622">
    <property type="entry name" value="SPRY"/>
    <property type="match status" value="1"/>
</dbReference>
<dbReference type="Pfam" id="PF15227">
    <property type="entry name" value="zf-C3HC4_4"/>
    <property type="match status" value="2"/>
</dbReference>
<dbReference type="KEGG" id="nss:113424985"/>
<organism evidence="26 27">
    <name type="scientific">Notechis scutatus</name>
    <name type="common">mainland tiger snake</name>
    <dbReference type="NCBI Taxonomy" id="8663"/>
    <lineage>
        <taxon>Eukaryota</taxon>
        <taxon>Metazoa</taxon>
        <taxon>Chordata</taxon>
        <taxon>Craniata</taxon>
        <taxon>Vertebrata</taxon>
        <taxon>Euteleostomi</taxon>
        <taxon>Lepidosauria</taxon>
        <taxon>Squamata</taxon>
        <taxon>Bifurcata</taxon>
        <taxon>Unidentata</taxon>
        <taxon>Episquamata</taxon>
        <taxon>Toxicofera</taxon>
        <taxon>Serpentes</taxon>
        <taxon>Colubroidea</taxon>
        <taxon>Elapidae</taxon>
        <taxon>Hydrophiinae</taxon>
        <taxon>Notechis</taxon>
    </lineage>
</organism>
<dbReference type="InterPro" id="IPR006574">
    <property type="entry name" value="PRY"/>
</dbReference>
<keyword evidence="17 21" id="KW-0175">Coiled coil</keyword>
<feature type="region of interest" description="Disordered" evidence="22">
    <location>
        <begin position="298"/>
        <end position="343"/>
    </location>
</feature>
<keyword evidence="13 20" id="KW-0863">Zinc-finger</keyword>
<dbReference type="FunFam" id="2.60.120.920:FF:000025">
    <property type="entry name" value="E3 ubiquitin-protein ligase TRIM41 isoform X1"/>
    <property type="match status" value="1"/>
</dbReference>
<evidence type="ECO:0000256" key="19">
    <source>
        <dbReference type="ARBA" id="ARBA00034460"/>
    </source>
</evidence>
<evidence type="ECO:0000259" key="24">
    <source>
        <dbReference type="PROSITE" id="PS50119"/>
    </source>
</evidence>
<feature type="region of interest" description="Disordered" evidence="22">
    <location>
        <begin position="363"/>
        <end position="383"/>
    </location>
</feature>
<evidence type="ECO:0000256" key="12">
    <source>
        <dbReference type="ARBA" id="ARBA00022723"/>
    </source>
</evidence>
<evidence type="ECO:0000256" key="21">
    <source>
        <dbReference type="SAM" id="Coils"/>
    </source>
</evidence>
<dbReference type="PANTHER" id="PTHR24103">
    <property type="entry name" value="E3 UBIQUITIN-PROTEIN LIGASE TRIM"/>
    <property type="match status" value="1"/>
</dbReference>
<evidence type="ECO:0000256" key="9">
    <source>
        <dbReference type="ARBA" id="ARBA00022553"/>
    </source>
</evidence>
<evidence type="ECO:0000256" key="16">
    <source>
        <dbReference type="ARBA" id="ARBA00022843"/>
    </source>
</evidence>
<feature type="domain" description="RING-type" evidence="23">
    <location>
        <begin position="1030"/>
        <end position="1068"/>
    </location>
</feature>
<evidence type="ECO:0000256" key="3">
    <source>
        <dbReference type="ARBA" id="ARBA00004496"/>
    </source>
</evidence>
<evidence type="ECO:0000256" key="2">
    <source>
        <dbReference type="ARBA" id="ARBA00004123"/>
    </source>
</evidence>
<dbReference type="GeneID" id="113424985"/>
<keyword evidence="26" id="KW-1185">Reference proteome</keyword>
<feature type="domain" description="B30.2/SPRY" evidence="25">
    <location>
        <begin position="1446"/>
        <end position="1636"/>
    </location>
</feature>
<dbReference type="InterPro" id="IPR017907">
    <property type="entry name" value="Znf_RING_CS"/>
</dbReference>
<dbReference type="Gene3D" id="3.30.160.60">
    <property type="entry name" value="Classic Zinc Finger"/>
    <property type="match status" value="3"/>
</dbReference>
<dbReference type="Gene3D" id="3.30.40.10">
    <property type="entry name" value="Zinc/RING finger domain, C3HC4 (zinc finger)"/>
    <property type="match status" value="2"/>
</dbReference>
<dbReference type="SMART" id="SM00184">
    <property type="entry name" value="RING"/>
    <property type="match status" value="2"/>
</dbReference>
<feature type="compositionally biased region" description="Acidic residues" evidence="22">
    <location>
        <begin position="1076"/>
        <end position="1138"/>
    </location>
</feature>
<keyword evidence="11" id="KW-0800">Toxin</keyword>
<dbReference type="GO" id="GO:0061630">
    <property type="term" value="F:ubiquitin protein ligase activity"/>
    <property type="evidence" value="ECO:0007669"/>
    <property type="project" value="UniProtKB-EC"/>
</dbReference>
<keyword evidence="16" id="KW-0832">Ubl conjugation</keyword>
<keyword evidence="18" id="KW-0539">Nucleus</keyword>
<comment type="subcellular location">
    <subcellularLocation>
        <location evidence="3">Cytoplasm</location>
    </subcellularLocation>
    <subcellularLocation>
        <location evidence="2">Nucleus</location>
    </subcellularLocation>
</comment>
<dbReference type="InterPro" id="IPR043136">
    <property type="entry name" value="B30.2/SPRY_sf"/>
</dbReference>
<dbReference type="GO" id="GO:0008270">
    <property type="term" value="F:zinc ion binding"/>
    <property type="evidence" value="ECO:0007669"/>
    <property type="project" value="UniProtKB-KW"/>
</dbReference>
<dbReference type="InterPro" id="IPR001841">
    <property type="entry name" value="Znf_RING"/>
</dbReference>
<evidence type="ECO:0000256" key="14">
    <source>
        <dbReference type="ARBA" id="ARBA00022786"/>
    </source>
</evidence>
<feature type="coiled-coil region" evidence="21">
    <location>
        <begin position="465"/>
        <end position="499"/>
    </location>
</feature>
<keyword evidence="12" id="KW-0479">Metal-binding</keyword>
<dbReference type="RefSeq" id="XP_026542731.1">
    <property type="nucleotide sequence ID" value="XM_026686946.1"/>
</dbReference>
<evidence type="ECO:0000313" key="26">
    <source>
        <dbReference type="Proteomes" id="UP000504612"/>
    </source>
</evidence>
<gene>
    <name evidence="27" type="primary">LOC113424985</name>
</gene>
<feature type="coiled-coil region" evidence="21">
    <location>
        <begin position="1311"/>
        <end position="1338"/>
    </location>
</feature>
<comment type="catalytic activity">
    <reaction evidence="1">
        <text>S-ubiquitinyl-[E2 ubiquitin-conjugating enzyme]-L-cysteine + [acceptor protein]-L-lysine = [E2 ubiquitin-conjugating enzyme]-L-cysteine + N(6)-ubiquitinyl-[acceptor protein]-L-lysine.</text>
        <dbReference type="EC" id="2.3.2.27"/>
    </reaction>
</comment>
<feature type="domain" description="RING-type" evidence="23">
    <location>
        <begin position="16"/>
        <end position="58"/>
    </location>
</feature>
<dbReference type="InterPro" id="IPR003879">
    <property type="entry name" value="Butyrophylin_SPRY"/>
</dbReference>
<evidence type="ECO:0000256" key="13">
    <source>
        <dbReference type="ARBA" id="ARBA00022771"/>
    </source>
</evidence>
<proteinExistence type="inferred from homology"/>
<evidence type="ECO:0000256" key="4">
    <source>
        <dbReference type="ARBA" id="ARBA00004906"/>
    </source>
</evidence>
<dbReference type="CDD" id="cd19762">
    <property type="entry name" value="Bbox2_TRIM7-like"/>
    <property type="match status" value="3"/>
</dbReference>
<feature type="compositionally biased region" description="Polar residues" evidence="22">
    <location>
        <begin position="327"/>
        <end position="336"/>
    </location>
</feature>
<evidence type="ECO:0000256" key="11">
    <source>
        <dbReference type="ARBA" id="ARBA00022699"/>
    </source>
</evidence>
<comment type="similarity">
    <text evidence="5">Belongs to the TRIM/RBCC family.</text>
</comment>
<dbReference type="PROSITE" id="PS50089">
    <property type="entry name" value="ZF_RING_2"/>
    <property type="match status" value="2"/>
</dbReference>